<proteinExistence type="predicted"/>
<sequence>MNILNKHHHLIDKNNNNKVTSSNIEIANVFNNHFGSVFTDDNCYFPKIATYVNDPTSIDTVHFSVESVYKTLLGINPSTSFGPDGPPNAILKKLVLGFPLSYIFEASFTSNALPNQWRKAFVSPIFKNGATLDPNNYRPISLTCTCCRIMEKIINSHIIEYLNKYNIISPSQHGFLNKRSTYVFVNEKEGELSHFNVEFNENNSKFSDLDLNDTSNEMILDKLKNLNQNKACGPDNMHPFLLKNYAEVFAISLTLIIRASLTNSQFPVQFKSVNVTPLFKKDDKTLPCNYRPVSLTSVPCKIMENIIRAKMENLQHSSAKETVVQGEIISDWVKIFSGVPLGLSYINLQNDPDIVYKWSWLLLFNISKCVVMHYGRNNKNYLYNLNSIQLTESDTERDFGVLFNTNLKWKNLVTNASNIANQVLGCIKKSFVYFNYKLLCFLCNSFIRPSLEFAVSAWSPSLISDCEYIERTHHKPTKLVSSIRNLSYIKRLEELNMTTPIERRQRGDLIQLFNIVNNIDKLEKGIRFKIVYNHTRGHCFKISKEMTKHKHRENFFFNRVANLWNSLPEKVVKSLLVNSFKTAIDC</sequence>
<dbReference type="PANTHER" id="PTHR33395:SF22">
    <property type="entry name" value="REVERSE TRANSCRIPTASE DOMAIN-CONTAINING PROTEIN"/>
    <property type="match status" value="1"/>
</dbReference>
<evidence type="ECO:0000313" key="1">
    <source>
        <dbReference type="Proteomes" id="UP001652625"/>
    </source>
</evidence>
<dbReference type="PRINTS" id="PR01345">
    <property type="entry name" value="CERVTRCPTASE"/>
</dbReference>
<dbReference type="Proteomes" id="UP001652625">
    <property type="component" value="Chromosome 14"/>
</dbReference>
<accession>A0ABM4DI07</accession>
<name>A0ABM4DI07_HYDVU</name>
<dbReference type="RefSeq" id="XP_065674132.1">
    <property type="nucleotide sequence ID" value="XM_065818060.1"/>
</dbReference>
<gene>
    <name evidence="2" type="primary">LOC136091076</name>
</gene>
<evidence type="ECO:0000313" key="2">
    <source>
        <dbReference type="RefSeq" id="XP_065674132.1"/>
    </source>
</evidence>
<dbReference type="PANTHER" id="PTHR33395">
    <property type="entry name" value="TRANSCRIPTASE, PUTATIVE-RELATED-RELATED"/>
    <property type="match status" value="1"/>
</dbReference>
<reference evidence="2" key="1">
    <citation type="submission" date="2025-08" db="UniProtKB">
        <authorList>
            <consortium name="RefSeq"/>
        </authorList>
    </citation>
    <scope>IDENTIFICATION</scope>
</reference>
<dbReference type="GeneID" id="136091076"/>
<organism evidence="1 2">
    <name type="scientific">Hydra vulgaris</name>
    <name type="common">Hydra</name>
    <name type="synonym">Hydra attenuata</name>
    <dbReference type="NCBI Taxonomy" id="6087"/>
    <lineage>
        <taxon>Eukaryota</taxon>
        <taxon>Metazoa</taxon>
        <taxon>Cnidaria</taxon>
        <taxon>Hydrozoa</taxon>
        <taxon>Hydroidolina</taxon>
        <taxon>Anthoathecata</taxon>
        <taxon>Aplanulata</taxon>
        <taxon>Hydridae</taxon>
        <taxon>Hydra</taxon>
    </lineage>
</organism>
<keyword evidence="1" id="KW-1185">Reference proteome</keyword>
<protein>
    <submittedName>
        <fullName evidence="2">Uncharacterized protein LOC136091076</fullName>
    </submittedName>
</protein>